<dbReference type="Proteomes" id="UP000027195">
    <property type="component" value="Unassembled WGS sequence"/>
</dbReference>
<keyword evidence="1" id="KW-0472">Membrane</keyword>
<dbReference type="EMBL" id="KL198016">
    <property type="protein sequence ID" value="KDQ21494.1"/>
    <property type="molecule type" value="Genomic_DNA"/>
</dbReference>
<keyword evidence="1" id="KW-0812">Transmembrane</keyword>
<feature type="transmembrane region" description="Helical" evidence="1">
    <location>
        <begin position="171"/>
        <end position="194"/>
    </location>
</feature>
<keyword evidence="1" id="KW-1133">Transmembrane helix</keyword>
<protein>
    <submittedName>
        <fullName evidence="2">Uncharacterized protein</fullName>
    </submittedName>
</protein>
<dbReference type="HOGENOM" id="CLU_1396082_0_0_1"/>
<dbReference type="InParanoid" id="A0A067N0W1"/>
<name>A0A067N0W1_BOTB1</name>
<organism evidence="2 3">
    <name type="scientific">Botryobasidium botryosum (strain FD-172 SS1)</name>
    <dbReference type="NCBI Taxonomy" id="930990"/>
    <lineage>
        <taxon>Eukaryota</taxon>
        <taxon>Fungi</taxon>
        <taxon>Dikarya</taxon>
        <taxon>Basidiomycota</taxon>
        <taxon>Agaricomycotina</taxon>
        <taxon>Agaricomycetes</taxon>
        <taxon>Cantharellales</taxon>
        <taxon>Botryobasidiaceae</taxon>
        <taxon>Botryobasidium</taxon>
    </lineage>
</organism>
<sequence length="195" mass="21310">MFWEHHWEEYVTWLTGYMDYVEGVCKCLAAYEEQTLAYDSCDAFGPLLDAVRGKAAKAFGWDSGWDEEMKSVGSDRQVAYITTALTGLLDMSPHCDSTLRSYLDPLLIAQALATPSHSYTQLPPPFDNGTIQDYVAHLLNAGITLSKLSLPLDKGEGLPTWTLPGTALSGLFGALVAALVSTTVILFISLLWGLL</sequence>
<evidence type="ECO:0000313" key="3">
    <source>
        <dbReference type="Proteomes" id="UP000027195"/>
    </source>
</evidence>
<keyword evidence="3" id="KW-1185">Reference proteome</keyword>
<gene>
    <name evidence="2" type="ORF">BOTBODRAFT_204996</name>
</gene>
<dbReference type="AlphaFoldDB" id="A0A067N0W1"/>
<reference evidence="3" key="1">
    <citation type="journal article" date="2014" name="Proc. Natl. Acad. Sci. U.S.A.">
        <title>Extensive sampling of basidiomycete genomes demonstrates inadequacy of the white-rot/brown-rot paradigm for wood decay fungi.</title>
        <authorList>
            <person name="Riley R."/>
            <person name="Salamov A.A."/>
            <person name="Brown D.W."/>
            <person name="Nagy L.G."/>
            <person name="Floudas D."/>
            <person name="Held B.W."/>
            <person name="Levasseur A."/>
            <person name="Lombard V."/>
            <person name="Morin E."/>
            <person name="Otillar R."/>
            <person name="Lindquist E.A."/>
            <person name="Sun H."/>
            <person name="LaButti K.M."/>
            <person name="Schmutz J."/>
            <person name="Jabbour D."/>
            <person name="Luo H."/>
            <person name="Baker S.E."/>
            <person name="Pisabarro A.G."/>
            <person name="Walton J.D."/>
            <person name="Blanchette R.A."/>
            <person name="Henrissat B."/>
            <person name="Martin F."/>
            <person name="Cullen D."/>
            <person name="Hibbett D.S."/>
            <person name="Grigoriev I.V."/>
        </authorList>
    </citation>
    <scope>NUCLEOTIDE SEQUENCE [LARGE SCALE GENOMIC DNA]</scope>
    <source>
        <strain evidence="3">FD-172 SS1</strain>
    </source>
</reference>
<proteinExistence type="predicted"/>
<accession>A0A067N0W1</accession>
<evidence type="ECO:0000256" key="1">
    <source>
        <dbReference type="SAM" id="Phobius"/>
    </source>
</evidence>
<evidence type="ECO:0000313" key="2">
    <source>
        <dbReference type="EMBL" id="KDQ21494.1"/>
    </source>
</evidence>